<dbReference type="InterPro" id="IPR019004">
    <property type="entry name" value="YqeY/Aim41"/>
</dbReference>
<dbReference type="Proteomes" id="UP001210339">
    <property type="component" value="Chromosome"/>
</dbReference>
<gene>
    <name evidence="1" type="ORF">O6R05_02175</name>
</gene>
<organism evidence="1 2">
    <name type="scientific">Peptoniphilus equinus</name>
    <dbReference type="NCBI Taxonomy" id="3016343"/>
    <lineage>
        <taxon>Bacteria</taxon>
        <taxon>Bacillati</taxon>
        <taxon>Bacillota</taxon>
        <taxon>Tissierellia</taxon>
        <taxon>Tissierellales</taxon>
        <taxon>Peptoniphilaceae</taxon>
        <taxon>Peptoniphilus</taxon>
    </lineage>
</organism>
<dbReference type="InterPro" id="IPR042184">
    <property type="entry name" value="YqeY/Aim41_N"/>
</dbReference>
<accession>A0ABY7QVJ5</accession>
<dbReference type="Gene3D" id="1.10.1510.10">
    <property type="entry name" value="Uncharacterised protein YqeY/AIM41 PF09424, N-terminal domain"/>
    <property type="match status" value="1"/>
</dbReference>
<dbReference type="RefSeq" id="WP_271191903.1">
    <property type="nucleotide sequence ID" value="NZ_CP115667.1"/>
</dbReference>
<protein>
    <submittedName>
        <fullName evidence="1">GatB/YqeY domain-containing protein</fullName>
    </submittedName>
</protein>
<keyword evidence="2" id="KW-1185">Reference proteome</keyword>
<reference evidence="1 2" key="1">
    <citation type="submission" date="2023-01" db="EMBL/GenBank/DDBJ databases">
        <authorList>
            <person name="Lee S.H."/>
            <person name="Jung H.S."/>
            <person name="Yun J.U."/>
        </authorList>
    </citation>
    <scope>NUCLEOTIDE SEQUENCE [LARGE SCALE GENOMIC DNA]</scope>
    <source>
        <strain evidence="1 2">CBA3646</strain>
    </source>
</reference>
<dbReference type="Gene3D" id="1.10.10.410">
    <property type="match status" value="1"/>
</dbReference>
<dbReference type="InterPro" id="IPR023168">
    <property type="entry name" value="GatB_Yqey_C_2"/>
</dbReference>
<evidence type="ECO:0000313" key="1">
    <source>
        <dbReference type="EMBL" id="WBW50371.1"/>
    </source>
</evidence>
<name>A0ABY7QVJ5_9FIRM</name>
<sequence>MSYKETLMADLKQAMKDKDKLAKDTITLIRASIKQREVDERKELNDDDILDVINKEVKERRSSIEEFERGNRQDLVDKTNAEIDILLKYLPEQLSEDDIASMIKDVMDKEGITSANEMGKLMKNVMPMVKGKADGKLVSKIAGQMLKA</sequence>
<dbReference type="InterPro" id="IPR003789">
    <property type="entry name" value="Asn/Gln_tRNA_amidoTrase-B-like"/>
</dbReference>
<evidence type="ECO:0000313" key="2">
    <source>
        <dbReference type="Proteomes" id="UP001210339"/>
    </source>
</evidence>
<proteinExistence type="predicted"/>
<dbReference type="Pfam" id="PF09424">
    <property type="entry name" value="YqeY"/>
    <property type="match status" value="1"/>
</dbReference>
<dbReference type="PANTHER" id="PTHR28055:SF1">
    <property type="entry name" value="ALTERED INHERITANCE OF MITOCHONDRIA PROTEIN 41, MITOCHONDRIAL"/>
    <property type="match status" value="1"/>
</dbReference>
<dbReference type="EMBL" id="CP115667">
    <property type="protein sequence ID" value="WBW50371.1"/>
    <property type="molecule type" value="Genomic_DNA"/>
</dbReference>
<dbReference type="PANTHER" id="PTHR28055">
    <property type="entry name" value="ALTERED INHERITANCE OF MITOCHONDRIA PROTEIN 41, MITOCHONDRIAL"/>
    <property type="match status" value="1"/>
</dbReference>
<dbReference type="SUPFAM" id="SSF89095">
    <property type="entry name" value="GatB/YqeY motif"/>
    <property type="match status" value="1"/>
</dbReference>